<feature type="region of interest" description="Disordered" evidence="1">
    <location>
        <begin position="1"/>
        <end position="180"/>
    </location>
</feature>
<feature type="compositionally biased region" description="Low complexity" evidence="1">
    <location>
        <begin position="111"/>
        <end position="130"/>
    </location>
</feature>
<evidence type="ECO:0000313" key="2">
    <source>
        <dbReference type="EMBL" id="CAC5433524.1"/>
    </source>
</evidence>
<feature type="region of interest" description="Disordered" evidence="1">
    <location>
        <begin position="455"/>
        <end position="529"/>
    </location>
</feature>
<dbReference type="Proteomes" id="UP000601710">
    <property type="component" value="Chromosome 33"/>
</dbReference>
<feature type="region of interest" description="Disordered" evidence="1">
    <location>
        <begin position="394"/>
        <end position="417"/>
    </location>
</feature>
<feature type="compositionally biased region" description="Polar residues" evidence="1">
    <location>
        <begin position="79"/>
        <end position="95"/>
    </location>
</feature>
<feature type="compositionally biased region" description="Polar residues" evidence="1">
    <location>
        <begin position="459"/>
        <end position="468"/>
    </location>
</feature>
<feature type="region of interest" description="Disordered" evidence="1">
    <location>
        <begin position="194"/>
        <end position="240"/>
    </location>
</feature>
<proteinExistence type="predicted"/>
<accession>A0A6J8FQS9</accession>
<feature type="compositionally biased region" description="Low complexity" evidence="1">
    <location>
        <begin position="194"/>
        <end position="206"/>
    </location>
</feature>
<dbReference type="EMBL" id="LR812653">
    <property type="protein sequence ID" value="CAC5433524.1"/>
    <property type="molecule type" value="Genomic_DNA"/>
</dbReference>
<feature type="compositionally biased region" description="Low complexity" evidence="1">
    <location>
        <begin position="476"/>
        <end position="490"/>
    </location>
</feature>
<name>A0A6J8FQS9_LEIDO</name>
<feature type="region of interest" description="Disordered" evidence="1">
    <location>
        <begin position="426"/>
        <end position="445"/>
    </location>
</feature>
<evidence type="ECO:0000256" key="1">
    <source>
        <dbReference type="SAM" id="MobiDB-lite"/>
    </source>
</evidence>
<sequence>MGRRKRVAPMETAEMRRHQSEDGRRGSMSACSTSRSNKTNSSIHAPGGGGGGDHLSHRGFFAVLGGDPARERTSKHLSRNQSRSGPSFRRPSQQQGVGGGLLPNSGLSVTPPSQKRQSQPSQQPYPCAPQREQKPYPQGIGFPSSAHPMNPSNDQTCDSDGSARHHYSGSIQPGEFSGNPFVARRSSRLLFAAGGAAQEPQQQYAPCPSSPRYDRNSSRPTQNAQAQPYPPYCGSPSFPPPQLTNARHLAPLPYVMTPQGMMAPPLLYLLPMHSCPPMPNMLPQQQQQAHCCEIPDTSNGAAPSQYNAMNGNVMPASPQAPWGWQQHVLLDRPQAVSPQPTLVRYPSFLAEKNTATSVVPTAAPPAAADPQAATRAAGGILLPRTQSILNRVSSFKKAPQPASKGDQARQQEADMQQRLCAREQERRRLEQEMQAREAANKAARDQRLRELLQRQASRNFAQESTTNAAPRVPMESPKSSCLSNASASESRPALPSEPVLALKQASPVRSPSTPPTTDAPVPPQEPRNQQLPMSVASLHSPAGSQASRGSLGITASRSGEAAVIAKGKGPSGGAGTITAVDAPAAPAAGTQQLWHRSPSLVLYEIPLRCAKMVTGKGEEQIDCSTFPVRLVGSTLRVIDEVKQTTTEYAIDEIATHRQGSTFVESRLLQKVGEVLVAGYSASVLSLDSQGLAKPLAAFDSAAWLAKRRLLRNVISTVKNMQSTYSKQVGNRDFFEAAFSFALVKNVSGQKAAEWKTTNPATTQRGYEVVDLLQTEPRAVQLKMHSCVLFGHRIGGVEYRALRSESEFTKALASAQANANIVLGRLADAVAADPNNEATAREQASVLQVVTCVLTHRKAGAVSLEEQMAEPAEAVYKREAESDVISSDDEDDANVLGAFQSHNVPSACSDIIMNCLTCIGSQQSHHLWTAALAHDQGTAPTSLFESAFGGPAYTVILASMDPTKVESAATLATQSAMSMKLHRRPLNGSARRLIRTSKYMTAALQKKLNSANCPSGPQQCNLKADICKYAEALDSLRKVLGTIEARRFSVSGSA</sequence>
<reference evidence="2" key="1">
    <citation type="submission" date="2020-06" db="EMBL/GenBank/DDBJ databases">
        <authorList>
            <person name="Camacho E."/>
            <person name="Gonzalez-de la Fuente S."/>
            <person name="Rastrojo A."/>
            <person name="Peiro-Pastor R."/>
            <person name="Solana JC."/>
            <person name="Tabera L."/>
            <person name="Gamarro F."/>
            <person name="Carrasco-Ramiro F."/>
            <person name="Requena JM."/>
            <person name="Aguado B."/>
        </authorList>
    </citation>
    <scope>NUCLEOTIDE SEQUENCE</scope>
</reference>
<protein>
    <submittedName>
        <fullName evidence="2">Hypothetical_protein_conserved</fullName>
    </submittedName>
</protein>
<gene>
    <name evidence="2" type="ORF">LDHU3_33.4600</name>
</gene>
<dbReference type="PANTHER" id="PTHR35615">
    <property type="entry name" value="PRESENT IN THE OUTER MITOCHONDRIAL MEMBRANE PROTEOME 22-RELATED"/>
    <property type="match status" value="1"/>
</dbReference>
<feature type="compositionally biased region" description="Polar residues" evidence="1">
    <location>
        <begin position="150"/>
        <end position="159"/>
    </location>
</feature>
<dbReference type="VEuPathDB" id="TriTrypDB:LdCL_330038900"/>
<evidence type="ECO:0000313" key="3">
    <source>
        <dbReference type="Proteomes" id="UP000601710"/>
    </source>
</evidence>
<dbReference type="VEuPathDB" id="TriTrypDB:LdBPK_333160.1"/>
<feature type="compositionally biased region" description="Pro residues" evidence="1">
    <location>
        <begin position="228"/>
        <end position="240"/>
    </location>
</feature>
<dbReference type="AlphaFoldDB" id="A0A6J8FQS9"/>
<dbReference type="VEuPathDB" id="TriTrypDB:LDHU3_33.4600"/>
<organism evidence="2 3">
    <name type="scientific">Leishmania donovani</name>
    <dbReference type="NCBI Taxonomy" id="5661"/>
    <lineage>
        <taxon>Eukaryota</taxon>
        <taxon>Discoba</taxon>
        <taxon>Euglenozoa</taxon>
        <taxon>Kinetoplastea</taxon>
        <taxon>Metakinetoplastina</taxon>
        <taxon>Trypanosomatida</taxon>
        <taxon>Trypanosomatidae</taxon>
        <taxon>Leishmaniinae</taxon>
        <taxon>Leishmania</taxon>
    </lineage>
</organism>
<feature type="compositionally biased region" description="Basic and acidic residues" evidence="1">
    <location>
        <begin position="13"/>
        <end position="25"/>
    </location>
</feature>
<feature type="compositionally biased region" description="Polar residues" evidence="1">
    <location>
        <begin position="29"/>
        <end position="43"/>
    </location>
</feature>
<dbReference type="PANTHER" id="PTHR35615:SF6">
    <property type="entry name" value="KINESIN MOTOR DOMAIN-CONTAINING PROTEIN"/>
    <property type="match status" value="1"/>
</dbReference>